<feature type="transmembrane region" description="Helical" evidence="7">
    <location>
        <begin position="38"/>
        <end position="62"/>
    </location>
</feature>
<feature type="transmembrane region" description="Helical" evidence="7">
    <location>
        <begin position="110"/>
        <end position="131"/>
    </location>
</feature>
<evidence type="ECO:0000256" key="2">
    <source>
        <dbReference type="ARBA" id="ARBA00022475"/>
    </source>
</evidence>
<sequence>MDFSLLAAFWIVSFSLVMTPGADWAYAISSGMRNRMLLPAVSGMLLGYVVITVVVAAGVGALVASMPVILTVLTYAGAAYLLWLGAGVLRNPPVPSAGNFGGEVNRFRTLMKGFGISGINPKALLLFLALLPQFTSRDAGWSVGVQIFFMGLIQIINCAVVYSVVGLGSKAILRTRPEAARRVSQFSGIAMIFIAFLLIGEQIYTALK</sequence>
<keyword evidence="9" id="KW-1185">Reference proteome</keyword>
<evidence type="ECO:0000256" key="6">
    <source>
        <dbReference type="ARBA" id="ARBA00023136"/>
    </source>
</evidence>
<reference evidence="8 9" key="1">
    <citation type="submission" date="2021-06" db="EMBL/GenBank/DDBJ databases">
        <title>FDA dAtabase for Regulatory Grade micrObial Sequences (FDA-ARGOS): Supporting development and validation of Infectious Disease Dx tests.</title>
        <authorList>
            <person name="Sproer C."/>
            <person name="Gronow S."/>
            <person name="Severitt S."/>
            <person name="Schroder I."/>
            <person name="Tallon L."/>
            <person name="Sadzewicz L."/>
            <person name="Zhao X."/>
            <person name="Boylan J."/>
            <person name="Ott S."/>
            <person name="Bowen H."/>
            <person name="Vavikolanu K."/>
            <person name="Mehta A."/>
            <person name="Aluvathingal J."/>
            <person name="Nadendla S."/>
            <person name="Lowell S."/>
            <person name="Myers T."/>
            <person name="Yan Y."/>
        </authorList>
    </citation>
    <scope>NUCLEOTIDE SEQUENCE [LARGE SCALE GENOMIC DNA]</scope>
    <source>
        <strain evidence="8 9">FDAARGOS 1428</strain>
    </source>
</reference>
<comment type="subcellular location">
    <subcellularLocation>
        <location evidence="1">Cell membrane</location>
        <topology evidence="1">Multi-pass membrane protein</topology>
    </subcellularLocation>
</comment>
<feature type="transmembrane region" description="Helical" evidence="7">
    <location>
        <begin position="186"/>
        <end position="207"/>
    </location>
</feature>
<keyword evidence="4" id="KW-0029">Amino-acid transport</keyword>
<feature type="transmembrane region" description="Helical" evidence="7">
    <location>
        <begin position="6"/>
        <end position="26"/>
    </location>
</feature>
<organism evidence="8 9">
    <name type="scientific">Enterobacter cancerogenus</name>
    <dbReference type="NCBI Taxonomy" id="69218"/>
    <lineage>
        <taxon>Bacteria</taxon>
        <taxon>Pseudomonadati</taxon>
        <taxon>Pseudomonadota</taxon>
        <taxon>Gammaproteobacteria</taxon>
        <taxon>Enterobacterales</taxon>
        <taxon>Enterobacteriaceae</taxon>
        <taxon>Enterobacter</taxon>
        <taxon>Enterobacter cloacae complex</taxon>
    </lineage>
</organism>
<dbReference type="Proteomes" id="UP000683583">
    <property type="component" value="Chromosome"/>
</dbReference>
<keyword evidence="2" id="KW-1003">Cell membrane</keyword>
<evidence type="ECO:0000256" key="5">
    <source>
        <dbReference type="ARBA" id="ARBA00022989"/>
    </source>
</evidence>
<dbReference type="RefSeq" id="WP_088208351.1">
    <property type="nucleotide sequence ID" value="NZ_CP077290.1"/>
</dbReference>
<accession>A0ABX8KKZ4</accession>
<dbReference type="PANTHER" id="PTHR30086">
    <property type="entry name" value="ARGININE EXPORTER PROTEIN ARGO"/>
    <property type="match status" value="1"/>
</dbReference>
<evidence type="ECO:0000256" key="4">
    <source>
        <dbReference type="ARBA" id="ARBA00022970"/>
    </source>
</evidence>
<keyword evidence="6 7" id="KW-0472">Membrane</keyword>
<proteinExistence type="predicted"/>
<evidence type="ECO:0000313" key="8">
    <source>
        <dbReference type="EMBL" id="QXA49541.1"/>
    </source>
</evidence>
<name>A0ABX8KKZ4_9ENTR</name>
<dbReference type="EMBL" id="CP077290">
    <property type="protein sequence ID" value="QXA49541.1"/>
    <property type="molecule type" value="Genomic_DNA"/>
</dbReference>
<feature type="transmembrane region" description="Helical" evidence="7">
    <location>
        <begin position="143"/>
        <end position="165"/>
    </location>
</feature>
<keyword evidence="3 7" id="KW-0812">Transmembrane</keyword>
<keyword evidence="5 7" id="KW-1133">Transmembrane helix</keyword>
<evidence type="ECO:0000256" key="7">
    <source>
        <dbReference type="SAM" id="Phobius"/>
    </source>
</evidence>
<protein>
    <submittedName>
        <fullName evidence="8">LysE family translocator</fullName>
    </submittedName>
</protein>
<gene>
    <name evidence="8" type="ORF">I6L58_00375</name>
</gene>
<evidence type="ECO:0000256" key="3">
    <source>
        <dbReference type="ARBA" id="ARBA00022692"/>
    </source>
</evidence>
<dbReference type="PANTHER" id="PTHR30086:SF20">
    <property type="entry name" value="ARGININE EXPORTER PROTEIN ARGO-RELATED"/>
    <property type="match status" value="1"/>
</dbReference>
<dbReference type="InterPro" id="IPR001123">
    <property type="entry name" value="LeuE-type"/>
</dbReference>
<keyword evidence="4" id="KW-0813">Transport</keyword>
<evidence type="ECO:0000313" key="9">
    <source>
        <dbReference type="Proteomes" id="UP000683583"/>
    </source>
</evidence>
<feature type="transmembrane region" description="Helical" evidence="7">
    <location>
        <begin position="68"/>
        <end position="89"/>
    </location>
</feature>
<evidence type="ECO:0000256" key="1">
    <source>
        <dbReference type="ARBA" id="ARBA00004651"/>
    </source>
</evidence>
<dbReference type="Pfam" id="PF01810">
    <property type="entry name" value="LysE"/>
    <property type="match status" value="1"/>
</dbReference>